<dbReference type="AlphaFoldDB" id="A0AA88T9D7"/>
<comment type="caution">
    <text evidence="2">The sequence shown here is derived from an EMBL/GenBank/DDBJ whole genome shotgun (WGS) entry which is preliminary data.</text>
</comment>
<evidence type="ECO:0000256" key="1">
    <source>
        <dbReference type="SAM" id="MobiDB-lite"/>
    </source>
</evidence>
<protein>
    <submittedName>
        <fullName evidence="2">Uncharacterized protein</fullName>
    </submittedName>
</protein>
<reference evidence="2" key="1">
    <citation type="submission" date="2023-08" db="EMBL/GenBank/DDBJ databases">
        <title>Chromosome-level Genome Assembly of mud carp (Cirrhinus molitorella).</title>
        <authorList>
            <person name="Liu H."/>
        </authorList>
    </citation>
    <scope>NUCLEOTIDE SEQUENCE</scope>
    <source>
        <strain evidence="2">Prfri</strain>
        <tissue evidence="2">Muscle</tissue>
    </source>
</reference>
<feature type="region of interest" description="Disordered" evidence="1">
    <location>
        <begin position="47"/>
        <end position="70"/>
    </location>
</feature>
<evidence type="ECO:0000313" key="2">
    <source>
        <dbReference type="EMBL" id="KAK2869956.1"/>
    </source>
</evidence>
<organism evidence="2 3">
    <name type="scientific">Cirrhinus molitorella</name>
    <name type="common">mud carp</name>
    <dbReference type="NCBI Taxonomy" id="172907"/>
    <lineage>
        <taxon>Eukaryota</taxon>
        <taxon>Metazoa</taxon>
        <taxon>Chordata</taxon>
        <taxon>Craniata</taxon>
        <taxon>Vertebrata</taxon>
        <taxon>Euteleostomi</taxon>
        <taxon>Actinopterygii</taxon>
        <taxon>Neopterygii</taxon>
        <taxon>Teleostei</taxon>
        <taxon>Ostariophysi</taxon>
        <taxon>Cypriniformes</taxon>
        <taxon>Cyprinidae</taxon>
        <taxon>Labeoninae</taxon>
        <taxon>Labeonini</taxon>
        <taxon>Cirrhinus</taxon>
    </lineage>
</organism>
<keyword evidence="3" id="KW-1185">Reference proteome</keyword>
<sequence length="70" mass="7653">MHAAHNKALSYLPSLQPSDSCNAPQMLLTSGLTHVSFLAWLWSSSQEATRDRLPQSQESTAGEGEQARLI</sequence>
<dbReference type="EMBL" id="JAUYZG010000024">
    <property type="protein sequence ID" value="KAK2869956.1"/>
    <property type="molecule type" value="Genomic_DNA"/>
</dbReference>
<dbReference type="Proteomes" id="UP001187343">
    <property type="component" value="Unassembled WGS sequence"/>
</dbReference>
<gene>
    <name evidence="2" type="ORF">Q8A67_024348</name>
</gene>
<evidence type="ECO:0000313" key="3">
    <source>
        <dbReference type="Proteomes" id="UP001187343"/>
    </source>
</evidence>
<accession>A0AA88T9D7</accession>
<proteinExistence type="predicted"/>
<name>A0AA88T9D7_9TELE</name>